<dbReference type="CDD" id="cd02440">
    <property type="entry name" value="AdoMet_MTases"/>
    <property type="match status" value="1"/>
</dbReference>
<comment type="caution">
    <text evidence="12">The sequence shown here is derived from an EMBL/GenBank/DDBJ whole genome shotgun (WGS) entry which is preliminary data.</text>
</comment>
<dbReference type="GO" id="GO:0032259">
    <property type="term" value="P:methylation"/>
    <property type="evidence" value="ECO:0007669"/>
    <property type="project" value="UniProtKB-KW"/>
</dbReference>
<dbReference type="AlphaFoldDB" id="A0A3E0HD69"/>
<dbReference type="Proteomes" id="UP000256269">
    <property type="component" value="Unassembled WGS sequence"/>
</dbReference>
<evidence type="ECO:0000256" key="11">
    <source>
        <dbReference type="ARBA" id="ARBA00031350"/>
    </source>
</evidence>
<dbReference type="InterPro" id="IPR029063">
    <property type="entry name" value="SAM-dependent_MTases_sf"/>
</dbReference>
<keyword evidence="7 12" id="KW-0808">Transferase</keyword>
<evidence type="ECO:0000256" key="4">
    <source>
        <dbReference type="ARBA" id="ARBA00013346"/>
    </source>
</evidence>
<protein>
    <recommendedName>
        <fullName evidence="4">Protein-L-isoaspartate O-methyltransferase</fullName>
        <ecNumber evidence="3">2.1.1.77</ecNumber>
    </recommendedName>
    <alternativeName>
        <fullName evidence="11">L-isoaspartyl protein carboxyl methyltransferase</fullName>
    </alternativeName>
    <alternativeName>
        <fullName evidence="9">Protein L-isoaspartyl methyltransferase</fullName>
    </alternativeName>
    <alternativeName>
        <fullName evidence="10">Protein-beta-aspartate methyltransferase</fullName>
    </alternativeName>
</protein>
<evidence type="ECO:0000256" key="10">
    <source>
        <dbReference type="ARBA" id="ARBA00031323"/>
    </source>
</evidence>
<proteinExistence type="inferred from homology"/>
<dbReference type="GO" id="GO:0005737">
    <property type="term" value="C:cytoplasm"/>
    <property type="evidence" value="ECO:0007669"/>
    <property type="project" value="UniProtKB-SubCell"/>
</dbReference>
<evidence type="ECO:0000313" key="13">
    <source>
        <dbReference type="Proteomes" id="UP000256269"/>
    </source>
</evidence>
<comment type="subcellular location">
    <subcellularLocation>
        <location evidence="1">Cytoplasm</location>
    </subcellularLocation>
</comment>
<keyword evidence="5" id="KW-0963">Cytoplasm</keyword>
<dbReference type="PANTHER" id="PTHR11579">
    <property type="entry name" value="PROTEIN-L-ISOASPARTATE O-METHYLTRANSFERASE"/>
    <property type="match status" value="1"/>
</dbReference>
<name>A0A3E0HD69_9PSEU</name>
<dbReference type="SUPFAM" id="SSF53335">
    <property type="entry name" value="S-adenosyl-L-methionine-dependent methyltransferases"/>
    <property type="match status" value="1"/>
</dbReference>
<keyword evidence="8" id="KW-0949">S-adenosyl-L-methionine</keyword>
<dbReference type="RefSeq" id="WP_246015661.1">
    <property type="nucleotide sequence ID" value="NZ_CP144375.1"/>
</dbReference>
<comment type="similarity">
    <text evidence="2">Belongs to the methyltransferase superfamily. L-isoaspartyl/D-aspartyl protein methyltransferase family.</text>
</comment>
<keyword evidence="13" id="KW-1185">Reference proteome</keyword>
<gene>
    <name evidence="12" type="ORF">BCF44_110186</name>
</gene>
<sequence length="393" mass="42812">MTSYVMLDEAGEAKARRYSALLIEQLLTKGLLSSSEWQDAFKRVPRHLFVPEFRLPDNFGGHKLNGRDPNQQEGWLRAVYANEALLTSVGDDGTVLSTCSSPTVVARMLESLNVADGHTVLEIGTGTGWNAGLLSARLGSEAVTSIDVDPAYIESARERLAELDLHPTLDLADGYVGYPDRAQYDRIVATCSVRRFPSAWLEQVRVGGIILADVRGSFAGGVARITRTAEHGASGVFLPAGGSFLPLHSPDHHVRPGSDLARLVGRASGAAGDTRKTDFDLSVFGPSNGFAFFAQLAIPGSLHTRVEVESAGTVFCLVHPDSDSWARVEVDEEPSSFVTQGGTRRLWDDLEASYELWQNISRPTRDQFMITVTKDGEQYVSLPGAPYQWHLPI</sequence>
<accession>A0A3E0HD69</accession>
<evidence type="ECO:0000256" key="8">
    <source>
        <dbReference type="ARBA" id="ARBA00022691"/>
    </source>
</evidence>
<keyword evidence="6 12" id="KW-0489">Methyltransferase</keyword>
<dbReference type="InterPro" id="IPR000682">
    <property type="entry name" value="PCMT"/>
</dbReference>
<reference evidence="12 13" key="1">
    <citation type="submission" date="2018-08" db="EMBL/GenBank/DDBJ databases">
        <title>Genomic Encyclopedia of Archaeal and Bacterial Type Strains, Phase II (KMG-II): from individual species to whole genera.</title>
        <authorList>
            <person name="Goeker M."/>
        </authorList>
    </citation>
    <scope>NUCLEOTIDE SEQUENCE [LARGE SCALE GENOMIC DNA]</scope>
    <source>
        <strain evidence="12 13">DSM 45791</strain>
    </source>
</reference>
<dbReference type="EMBL" id="QUNO01000010">
    <property type="protein sequence ID" value="REH42689.1"/>
    <property type="molecule type" value="Genomic_DNA"/>
</dbReference>
<evidence type="ECO:0000256" key="5">
    <source>
        <dbReference type="ARBA" id="ARBA00022490"/>
    </source>
</evidence>
<dbReference type="EC" id="2.1.1.77" evidence="3"/>
<dbReference type="Gene3D" id="3.40.50.150">
    <property type="entry name" value="Vaccinia Virus protein VP39"/>
    <property type="match status" value="1"/>
</dbReference>
<evidence type="ECO:0000256" key="2">
    <source>
        <dbReference type="ARBA" id="ARBA00005369"/>
    </source>
</evidence>
<evidence type="ECO:0000256" key="6">
    <source>
        <dbReference type="ARBA" id="ARBA00022603"/>
    </source>
</evidence>
<dbReference type="GO" id="GO:0004719">
    <property type="term" value="F:protein-L-isoaspartate (D-aspartate) O-methyltransferase activity"/>
    <property type="evidence" value="ECO:0007669"/>
    <property type="project" value="UniProtKB-EC"/>
</dbReference>
<dbReference type="Pfam" id="PF01135">
    <property type="entry name" value="PCMT"/>
    <property type="match status" value="1"/>
</dbReference>
<dbReference type="PANTHER" id="PTHR11579:SF0">
    <property type="entry name" value="PROTEIN-L-ISOASPARTATE(D-ASPARTATE) O-METHYLTRANSFERASE"/>
    <property type="match status" value="1"/>
</dbReference>
<organism evidence="12 13">
    <name type="scientific">Kutzneria buriramensis</name>
    <dbReference type="NCBI Taxonomy" id="1045776"/>
    <lineage>
        <taxon>Bacteria</taxon>
        <taxon>Bacillati</taxon>
        <taxon>Actinomycetota</taxon>
        <taxon>Actinomycetes</taxon>
        <taxon>Pseudonocardiales</taxon>
        <taxon>Pseudonocardiaceae</taxon>
        <taxon>Kutzneria</taxon>
    </lineage>
</organism>
<evidence type="ECO:0000313" key="12">
    <source>
        <dbReference type="EMBL" id="REH42689.1"/>
    </source>
</evidence>
<evidence type="ECO:0000256" key="7">
    <source>
        <dbReference type="ARBA" id="ARBA00022679"/>
    </source>
</evidence>
<evidence type="ECO:0000256" key="1">
    <source>
        <dbReference type="ARBA" id="ARBA00004496"/>
    </source>
</evidence>
<evidence type="ECO:0000256" key="9">
    <source>
        <dbReference type="ARBA" id="ARBA00030757"/>
    </source>
</evidence>
<evidence type="ECO:0000256" key="3">
    <source>
        <dbReference type="ARBA" id="ARBA00011890"/>
    </source>
</evidence>